<evidence type="ECO:0000256" key="13">
    <source>
        <dbReference type="ARBA" id="ARBA00023136"/>
    </source>
</evidence>
<evidence type="ECO:0000256" key="15">
    <source>
        <dbReference type="ARBA" id="ARBA00051245"/>
    </source>
</evidence>
<evidence type="ECO:0000259" key="18">
    <source>
        <dbReference type="Pfam" id="PF13614"/>
    </source>
</evidence>
<feature type="domain" description="AAA" evidence="18">
    <location>
        <begin position="595"/>
        <end position="725"/>
    </location>
</feature>
<dbReference type="InterPro" id="IPR003856">
    <property type="entry name" value="LPS_length_determ_N"/>
</dbReference>
<organism evidence="20 21">
    <name type="scientific">Namhaeicola litoreus</name>
    <dbReference type="NCBI Taxonomy" id="1052145"/>
    <lineage>
        <taxon>Bacteria</taxon>
        <taxon>Pseudomonadati</taxon>
        <taxon>Bacteroidota</taxon>
        <taxon>Flavobacteriia</taxon>
        <taxon>Flavobacteriales</taxon>
        <taxon>Flavobacteriaceae</taxon>
        <taxon>Namhaeicola</taxon>
    </lineage>
</organism>
<evidence type="ECO:0000256" key="5">
    <source>
        <dbReference type="ARBA" id="ARBA00022475"/>
    </source>
</evidence>
<keyword evidence="10" id="KW-0418">Kinase</keyword>
<comment type="similarity">
    <text evidence="2">Belongs to the CpsD/CapB family.</text>
</comment>
<evidence type="ECO:0000256" key="14">
    <source>
        <dbReference type="ARBA" id="ARBA00023137"/>
    </source>
</evidence>
<dbReference type="PANTHER" id="PTHR32309">
    <property type="entry name" value="TYROSINE-PROTEIN KINASE"/>
    <property type="match status" value="1"/>
</dbReference>
<dbReference type="PANTHER" id="PTHR32309:SF13">
    <property type="entry name" value="FERRIC ENTEROBACTIN TRANSPORT PROTEIN FEPE"/>
    <property type="match status" value="1"/>
</dbReference>
<evidence type="ECO:0000256" key="12">
    <source>
        <dbReference type="ARBA" id="ARBA00022989"/>
    </source>
</evidence>
<keyword evidence="21" id="KW-1185">Reference proteome</keyword>
<keyword evidence="6" id="KW-0997">Cell inner membrane</keyword>
<comment type="catalytic activity">
    <reaction evidence="15">
        <text>L-tyrosyl-[protein] + ATP = O-phospho-L-tyrosyl-[protein] + ADP + H(+)</text>
        <dbReference type="Rhea" id="RHEA:10596"/>
        <dbReference type="Rhea" id="RHEA-COMP:10136"/>
        <dbReference type="Rhea" id="RHEA-COMP:20101"/>
        <dbReference type="ChEBI" id="CHEBI:15378"/>
        <dbReference type="ChEBI" id="CHEBI:30616"/>
        <dbReference type="ChEBI" id="CHEBI:46858"/>
        <dbReference type="ChEBI" id="CHEBI:61978"/>
        <dbReference type="ChEBI" id="CHEBI:456216"/>
        <dbReference type="EC" id="2.7.10.2"/>
    </reaction>
</comment>
<dbReference type="Pfam" id="PF02706">
    <property type="entry name" value="Wzz"/>
    <property type="match status" value="1"/>
</dbReference>
<comment type="subcellular location">
    <subcellularLocation>
        <location evidence="1">Cell inner membrane</location>
        <topology evidence="1">Multi-pass membrane protein</topology>
    </subcellularLocation>
</comment>
<evidence type="ECO:0000313" key="20">
    <source>
        <dbReference type="EMBL" id="MFD1316833.1"/>
    </source>
</evidence>
<dbReference type="Pfam" id="PF13614">
    <property type="entry name" value="AAA_31"/>
    <property type="match status" value="1"/>
</dbReference>
<evidence type="ECO:0000256" key="7">
    <source>
        <dbReference type="ARBA" id="ARBA00022679"/>
    </source>
</evidence>
<dbReference type="InterPro" id="IPR027417">
    <property type="entry name" value="P-loop_NTPase"/>
</dbReference>
<evidence type="ECO:0000313" key="21">
    <source>
        <dbReference type="Proteomes" id="UP001597201"/>
    </source>
</evidence>
<dbReference type="SUPFAM" id="SSF52540">
    <property type="entry name" value="P-loop containing nucleoside triphosphate hydrolases"/>
    <property type="match status" value="1"/>
</dbReference>
<keyword evidence="14" id="KW-0829">Tyrosine-protein kinase</keyword>
<dbReference type="RefSeq" id="WP_377180263.1">
    <property type="nucleotide sequence ID" value="NZ_JBHTMY010000004.1"/>
</dbReference>
<keyword evidence="13 16" id="KW-0472">Membrane</keyword>
<feature type="transmembrane region" description="Helical" evidence="16">
    <location>
        <begin position="34"/>
        <end position="52"/>
    </location>
</feature>
<gene>
    <name evidence="20" type="ORF">ACFQ39_14500</name>
</gene>
<evidence type="ECO:0000256" key="11">
    <source>
        <dbReference type="ARBA" id="ARBA00022840"/>
    </source>
</evidence>
<keyword evidence="9" id="KW-0547">Nucleotide-binding</keyword>
<protein>
    <recommendedName>
        <fullName evidence="4">non-specific protein-tyrosine kinase</fullName>
        <ecNumber evidence="4">2.7.10.2</ecNumber>
    </recommendedName>
</protein>
<reference evidence="21" key="1">
    <citation type="journal article" date="2019" name="Int. J. Syst. Evol. Microbiol.">
        <title>The Global Catalogue of Microorganisms (GCM) 10K type strain sequencing project: providing services to taxonomists for standard genome sequencing and annotation.</title>
        <authorList>
            <consortium name="The Broad Institute Genomics Platform"/>
            <consortium name="The Broad Institute Genome Sequencing Center for Infectious Disease"/>
            <person name="Wu L."/>
            <person name="Ma J."/>
        </authorList>
    </citation>
    <scope>NUCLEOTIDE SEQUENCE [LARGE SCALE GENOMIC DNA]</scope>
    <source>
        <strain evidence="21">CCUG 61485</strain>
    </source>
</reference>
<comment type="caution">
    <text evidence="20">The sequence shown here is derived from an EMBL/GenBank/DDBJ whole genome shotgun (WGS) entry which is preliminary data.</text>
</comment>
<dbReference type="NCBIfam" id="TIGR01007">
    <property type="entry name" value="eps_fam"/>
    <property type="match status" value="1"/>
</dbReference>
<evidence type="ECO:0000256" key="4">
    <source>
        <dbReference type="ARBA" id="ARBA00011903"/>
    </source>
</evidence>
<evidence type="ECO:0000259" key="19">
    <source>
        <dbReference type="Pfam" id="PF13807"/>
    </source>
</evidence>
<keyword evidence="5" id="KW-1003">Cell membrane</keyword>
<dbReference type="InterPro" id="IPR005702">
    <property type="entry name" value="Wzc-like_C"/>
</dbReference>
<proteinExistence type="inferred from homology"/>
<name>A0ABW3Y6D9_9FLAO</name>
<keyword evidence="8 16" id="KW-0812">Transmembrane</keyword>
<dbReference type="Gene3D" id="3.40.50.300">
    <property type="entry name" value="P-loop containing nucleotide triphosphate hydrolases"/>
    <property type="match status" value="1"/>
</dbReference>
<comment type="similarity">
    <text evidence="3">Belongs to the etk/wzc family.</text>
</comment>
<dbReference type="EMBL" id="JBHTMY010000004">
    <property type="protein sequence ID" value="MFD1316833.1"/>
    <property type="molecule type" value="Genomic_DNA"/>
</dbReference>
<dbReference type="InterPro" id="IPR025669">
    <property type="entry name" value="AAA_dom"/>
</dbReference>
<keyword evidence="12 16" id="KW-1133">Transmembrane helix</keyword>
<evidence type="ECO:0000259" key="17">
    <source>
        <dbReference type="Pfam" id="PF02706"/>
    </source>
</evidence>
<evidence type="ECO:0000256" key="16">
    <source>
        <dbReference type="SAM" id="Phobius"/>
    </source>
</evidence>
<accession>A0ABW3Y6D9</accession>
<evidence type="ECO:0000256" key="1">
    <source>
        <dbReference type="ARBA" id="ARBA00004429"/>
    </source>
</evidence>
<dbReference type="Pfam" id="PF13807">
    <property type="entry name" value="GNVR"/>
    <property type="match status" value="1"/>
</dbReference>
<evidence type="ECO:0000256" key="3">
    <source>
        <dbReference type="ARBA" id="ARBA00008883"/>
    </source>
</evidence>
<evidence type="ECO:0000256" key="9">
    <source>
        <dbReference type="ARBA" id="ARBA00022741"/>
    </source>
</evidence>
<feature type="domain" description="Tyrosine-protein kinase G-rich" evidence="19">
    <location>
        <begin position="444"/>
        <end position="510"/>
    </location>
</feature>
<evidence type="ECO:0000256" key="2">
    <source>
        <dbReference type="ARBA" id="ARBA00007316"/>
    </source>
</evidence>
<evidence type="ECO:0000256" key="6">
    <source>
        <dbReference type="ARBA" id="ARBA00022519"/>
    </source>
</evidence>
<sequence length="769" mass="87437">MEFENSFYGMENKKNHREDNVREILEKFYYYRKWFIISVLFFLSASALYLYFTPKEYLATATIYINEEDSGMPSELIALKELEINGGVKTSIINETGILKSRKLIERVIVDLNLHISQFEKNFLVRNELYGVKSPFKISLFQNDSINSVIDTSFILVPKSNDSYLLMDDDKRSVREYKYDDIVKTSFGELKIGLNANKSNFDKEIFVEILPVSNLINYYLERLSIKLTETGANIISLSVYDRSLNKAKDLLNTLIKQYNYDAIEYKNLITQNTDKFVNDRISDITNDLYLVDKGVEEFKTNNNLTDIEFQSNLNLSDNSDLEKQIVDISSQIKLVDYFLNFINENGEDLLPTNIGLKDEASTANTSKYNALLMERNRILSSSSKINPAVVNLDNQLVTLKSNIIQSLSSFKSSLKFSLDDLRMEENSLRAKRNIAPKQEREFQDITRKQQIIESLYLYLLQKREENAMSMGVPVPNAKVIDNAYGKEKPIEPKPILVILSGLFLGGLLPFIAISLILVFNNKVETIEDIEKVLNLPVLGDIPNSLSQNKVIVNEFDASSITEAFRILRTNIDFMLKKNSEEGNCIYITSTVAQEGKSFIGLNLAATFASTGKKVLLIGADLRKPKIQEYLDLNEKIGLTNFLSNTDISIDEIILNQVLNNCDVILSGPIPPNPSNLLINERFEEVISFGKSNYDFVVVDTPPVSLVTDTMIISHLADLIIYVIRANFLDKRLLSTPSKLVDNKRLENVAILLNDTNTKKLGYGYSYGYS</sequence>
<evidence type="ECO:0000256" key="8">
    <source>
        <dbReference type="ARBA" id="ARBA00022692"/>
    </source>
</evidence>
<dbReference type="InterPro" id="IPR032807">
    <property type="entry name" value="GNVR"/>
</dbReference>
<dbReference type="CDD" id="cd05387">
    <property type="entry name" value="BY-kinase"/>
    <property type="match status" value="1"/>
</dbReference>
<feature type="domain" description="Polysaccharide chain length determinant N-terminal" evidence="17">
    <location>
        <begin position="21"/>
        <end position="112"/>
    </location>
</feature>
<dbReference type="EC" id="2.7.10.2" evidence="4"/>
<evidence type="ECO:0000256" key="10">
    <source>
        <dbReference type="ARBA" id="ARBA00022777"/>
    </source>
</evidence>
<dbReference type="Proteomes" id="UP001597201">
    <property type="component" value="Unassembled WGS sequence"/>
</dbReference>
<dbReference type="InterPro" id="IPR050445">
    <property type="entry name" value="Bact_polysacc_biosynth/exp"/>
</dbReference>
<keyword evidence="11" id="KW-0067">ATP-binding</keyword>
<feature type="transmembrane region" description="Helical" evidence="16">
    <location>
        <begin position="495"/>
        <end position="519"/>
    </location>
</feature>
<keyword evidence="7" id="KW-0808">Transferase</keyword>